<gene>
    <name evidence="3" type="ORF">OU989_17910</name>
</gene>
<evidence type="ECO:0000313" key="3">
    <source>
        <dbReference type="EMBL" id="WDV06116.1"/>
    </source>
</evidence>
<dbReference type="InterPro" id="IPR008841">
    <property type="entry name" value="Siphovirus-type_tail_N"/>
</dbReference>
<organism evidence="3 4">
    <name type="scientific">Lysinibacillus irui</name>
    <dbReference type="NCBI Taxonomy" id="2998077"/>
    <lineage>
        <taxon>Bacteria</taxon>
        <taxon>Bacillati</taxon>
        <taxon>Bacillota</taxon>
        <taxon>Bacilli</taxon>
        <taxon>Bacillales</taxon>
        <taxon>Bacillaceae</taxon>
        <taxon>Lysinibacillus</taxon>
    </lineage>
</organism>
<proteinExistence type="predicted"/>
<dbReference type="Gene3D" id="2.40.30.200">
    <property type="match status" value="1"/>
</dbReference>
<accession>A0AAJ5UQV7</accession>
<dbReference type="Gene3D" id="2.60.120.860">
    <property type="match status" value="1"/>
</dbReference>
<reference evidence="3" key="1">
    <citation type="submission" date="2022-11" db="EMBL/GenBank/DDBJ databases">
        <title>Lysinibacillus irui.</title>
        <authorList>
            <person name="Akintayo S.O."/>
        </authorList>
    </citation>
    <scope>NUCLEOTIDE SEQUENCE</scope>
    <source>
        <strain evidence="3">IRB4-01</strain>
    </source>
</reference>
<dbReference type="InterPro" id="IPR054738">
    <property type="entry name" value="Siphovirus-type_tail_C"/>
</dbReference>
<dbReference type="KEGG" id="liu:OU989_17910"/>
<feature type="domain" description="Siphovirus-type tail component C-terminal" evidence="2">
    <location>
        <begin position="180"/>
        <end position="283"/>
    </location>
</feature>
<sequence>MIEEVIFTNARGQSIKFSNQKPFLLQSVEGKADISADIQTQSAPFQDGSTYIDSYLQQRSIALNVAVLAENTLSMLEQRQLLVTICNPKFGLGKLTYIKGNTKREIQAVVENVPVFGVGRENNGIRFQRTIINFLCPSPFWQAFSTESYKLVDFVSNFRFPFYFPVRFATRGDSKVLINNGDVPTPIVVEFRGPVVNPQITNITTGEFIRVNREIPIGYKLILDTSFGNKKVEIENPNGVKENAFHYIDLQSTFFHLEVGENRVAFITDSGNPEVYVKYKKRYLSV</sequence>
<dbReference type="EMBL" id="CP113527">
    <property type="protein sequence ID" value="WDV06116.1"/>
    <property type="molecule type" value="Genomic_DNA"/>
</dbReference>
<dbReference type="Pfam" id="PF05709">
    <property type="entry name" value="Sipho_tail"/>
    <property type="match status" value="1"/>
</dbReference>
<dbReference type="AlphaFoldDB" id="A0AAJ5UQV7"/>
<dbReference type="Proteomes" id="UP001219585">
    <property type="component" value="Chromosome"/>
</dbReference>
<evidence type="ECO:0000313" key="4">
    <source>
        <dbReference type="Proteomes" id="UP001219585"/>
    </source>
</evidence>
<feature type="domain" description="Siphovirus-type tail component RIFT-related" evidence="1">
    <location>
        <begin position="11"/>
        <end position="136"/>
    </location>
</feature>
<dbReference type="RefSeq" id="WP_274794308.1">
    <property type="nucleotide sequence ID" value="NZ_CP113527.1"/>
</dbReference>
<dbReference type="Pfam" id="PF22768">
    <property type="entry name" value="SPP1_Dit"/>
    <property type="match status" value="1"/>
</dbReference>
<evidence type="ECO:0000259" key="1">
    <source>
        <dbReference type="Pfam" id="PF05709"/>
    </source>
</evidence>
<name>A0AAJ5UQV7_9BACI</name>
<protein>
    <submittedName>
        <fullName evidence="3">Phage tail family protein</fullName>
    </submittedName>
</protein>
<evidence type="ECO:0000259" key="2">
    <source>
        <dbReference type="Pfam" id="PF22768"/>
    </source>
</evidence>